<reference evidence="1" key="1">
    <citation type="submission" date="2022-07" db="EMBL/GenBank/DDBJ databases">
        <title>Genome Sequence of Lecanicillium saksenae.</title>
        <authorList>
            <person name="Buettner E."/>
        </authorList>
    </citation>
    <scope>NUCLEOTIDE SEQUENCE</scope>
    <source>
        <strain evidence="1">VT-O1</strain>
    </source>
</reference>
<accession>A0ACC1QK10</accession>
<dbReference type="EMBL" id="JANAKD010001580">
    <property type="protein sequence ID" value="KAJ3478089.1"/>
    <property type="molecule type" value="Genomic_DNA"/>
</dbReference>
<gene>
    <name evidence="1" type="ORF">NLG97_g8670</name>
</gene>
<dbReference type="Proteomes" id="UP001148737">
    <property type="component" value="Unassembled WGS sequence"/>
</dbReference>
<keyword evidence="2" id="KW-1185">Reference proteome</keyword>
<organism evidence="1 2">
    <name type="scientific">Lecanicillium saksenae</name>
    <dbReference type="NCBI Taxonomy" id="468837"/>
    <lineage>
        <taxon>Eukaryota</taxon>
        <taxon>Fungi</taxon>
        <taxon>Dikarya</taxon>
        <taxon>Ascomycota</taxon>
        <taxon>Pezizomycotina</taxon>
        <taxon>Sordariomycetes</taxon>
        <taxon>Hypocreomycetidae</taxon>
        <taxon>Hypocreales</taxon>
        <taxon>Cordycipitaceae</taxon>
        <taxon>Lecanicillium</taxon>
    </lineage>
</organism>
<proteinExistence type="predicted"/>
<comment type="caution">
    <text evidence="1">The sequence shown here is derived from an EMBL/GenBank/DDBJ whole genome shotgun (WGS) entry which is preliminary data.</text>
</comment>
<sequence length="296" mass="32239">MPGFQTFCCVTPFCFVPSCISFIISQSLLSRHRREGGPCAEQPAVAYDLLTLAGEQPRSYGQRGSLDSMGNPPQVGGEAQTRPGCQRLTSAPVSALARSAVFGESQQVTGSRWPQTSWFVSFSSFASQPLRSSSHQPSQYAVGAKLQEELASFLQTSSPGLLLHKPSAGATFAAASGASDITADRRNTTSSSGNRQLCYPTRTISKSHRRSRPFTTREKVRCWAMKNARRVMPRRGSSHSAEYEPFGGPDVTTEMQAGSVIFEDDYDSSQSDDGPPFSWVDYGVFGFLGMAMLWAW</sequence>
<name>A0ACC1QK10_9HYPO</name>
<evidence type="ECO:0000313" key="1">
    <source>
        <dbReference type="EMBL" id="KAJ3478089.1"/>
    </source>
</evidence>
<protein>
    <submittedName>
        <fullName evidence="1">Uncharacterized protein</fullName>
    </submittedName>
</protein>
<evidence type="ECO:0000313" key="2">
    <source>
        <dbReference type="Proteomes" id="UP001148737"/>
    </source>
</evidence>